<accession>A0ABD1H419</accession>
<feature type="compositionally biased region" description="Polar residues" evidence="1">
    <location>
        <begin position="46"/>
        <end position="56"/>
    </location>
</feature>
<gene>
    <name evidence="2" type="ORF">AAHA92_18659</name>
</gene>
<dbReference type="EMBL" id="JBEAFC010000007">
    <property type="protein sequence ID" value="KAL1550730.1"/>
    <property type="molecule type" value="Genomic_DNA"/>
</dbReference>
<comment type="caution">
    <text evidence="2">The sequence shown here is derived from an EMBL/GenBank/DDBJ whole genome shotgun (WGS) entry which is preliminary data.</text>
</comment>
<evidence type="ECO:0000313" key="2">
    <source>
        <dbReference type="EMBL" id="KAL1550730.1"/>
    </source>
</evidence>
<proteinExistence type="predicted"/>
<dbReference type="Proteomes" id="UP001567538">
    <property type="component" value="Unassembled WGS sequence"/>
</dbReference>
<organism evidence="2 3">
    <name type="scientific">Salvia divinorum</name>
    <name type="common">Maria pastora</name>
    <name type="synonym">Diviner's sage</name>
    <dbReference type="NCBI Taxonomy" id="28513"/>
    <lineage>
        <taxon>Eukaryota</taxon>
        <taxon>Viridiplantae</taxon>
        <taxon>Streptophyta</taxon>
        <taxon>Embryophyta</taxon>
        <taxon>Tracheophyta</taxon>
        <taxon>Spermatophyta</taxon>
        <taxon>Magnoliopsida</taxon>
        <taxon>eudicotyledons</taxon>
        <taxon>Gunneridae</taxon>
        <taxon>Pentapetalae</taxon>
        <taxon>asterids</taxon>
        <taxon>lamiids</taxon>
        <taxon>Lamiales</taxon>
        <taxon>Lamiaceae</taxon>
        <taxon>Nepetoideae</taxon>
        <taxon>Mentheae</taxon>
        <taxon>Salviinae</taxon>
        <taxon>Salvia</taxon>
        <taxon>Salvia subgen. Calosphace</taxon>
    </lineage>
</organism>
<dbReference type="InterPro" id="IPR039326">
    <property type="entry name" value="Patronus"/>
</dbReference>
<reference evidence="2 3" key="1">
    <citation type="submission" date="2024-06" db="EMBL/GenBank/DDBJ databases">
        <title>A chromosome level genome sequence of Diviner's sage (Salvia divinorum).</title>
        <authorList>
            <person name="Ford S.A."/>
            <person name="Ro D.-K."/>
            <person name="Ness R.W."/>
            <person name="Phillips M.A."/>
        </authorList>
    </citation>
    <scope>NUCLEOTIDE SEQUENCE [LARGE SCALE GENOMIC DNA]</scope>
    <source>
        <strain evidence="2">SAF-2024a</strain>
        <tissue evidence="2">Leaf</tissue>
    </source>
</reference>
<keyword evidence="3" id="KW-1185">Reference proteome</keyword>
<dbReference type="PANTHER" id="PTHR35125:SF2">
    <property type="entry name" value="PROTEIN PATRONUS 2-LIKE"/>
    <property type="match status" value="1"/>
</dbReference>
<evidence type="ECO:0000256" key="1">
    <source>
        <dbReference type="SAM" id="MobiDB-lite"/>
    </source>
</evidence>
<dbReference type="AlphaFoldDB" id="A0ABD1H419"/>
<name>A0ABD1H419_SALDI</name>
<evidence type="ECO:0000313" key="3">
    <source>
        <dbReference type="Proteomes" id="UP001567538"/>
    </source>
</evidence>
<sequence>MATPAQRLIQDQNLNFLYNGTTPGGKTDAIKADKRGGLGGRRALNDISNSRNPSTFHSKKKDSSINVISIDKDPSTAKGKPSKAAEKGRVGGRKALTDLTNSVKPRPKQIPSVGRKLNSVAEEAEEGFLHNHQECIKAQTMTVEQDYFLKTVGLANDAATLPSARKALPLSSKKLEGYTYMKHPAMEELLELPSCLSPACRSPQSPKAPCMMNWEDDYFSDLVMIETPKLKYRASDNLVCHAEAYL</sequence>
<feature type="region of interest" description="Disordered" evidence="1">
    <location>
        <begin position="20"/>
        <end position="94"/>
    </location>
</feature>
<dbReference type="PANTHER" id="PTHR35125">
    <property type="entry name" value="NEURON NAVIGATOR 1-LIKE-RELATED"/>
    <property type="match status" value="1"/>
</dbReference>
<protein>
    <submittedName>
        <fullName evidence="2">Protein PATRONUS 2-like</fullName>
    </submittedName>
</protein>